<reference evidence="2" key="2">
    <citation type="submission" date="2020-09" db="EMBL/GenBank/DDBJ databases">
        <authorList>
            <person name="Sun Q."/>
            <person name="Ohkuma M."/>
        </authorList>
    </citation>
    <scope>NUCLEOTIDE SEQUENCE</scope>
    <source>
        <strain evidence="2">JCM 4988</strain>
    </source>
</reference>
<protein>
    <submittedName>
        <fullName evidence="2">Uncharacterized protein</fullName>
    </submittedName>
</protein>
<organism evidence="2 3">
    <name type="scientific">Streptomyces inusitatus</name>
    <dbReference type="NCBI Taxonomy" id="68221"/>
    <lineage>
        <taxon>Bacteria</taxon>
        <taxon>Bacillati</taxon>
        <taxon>Actinomycetota</taxon>
        <taxon>Actinomycetes</taxon>
        <taxon>Kitasatosporales</taxon>
        <taxon>Streptomycetaceae</taxon>
        <taxon>Streptomyces</taxon>
    </lineage>
</organism>
<keyword evidence="3" id="KW-1185">Reference proteome</keyword>
<reference evidence="2" key="1">
    <citation type="journal article" date="2014" name="Int. J. Syst. Evol. Microbiol.">
        <title>Complete genome sequence of Corynebacterium casei LMG S-19264T (=DSM 44701T), isolated from a smear-ripened cheese.</title>
        <authorList>
            <consortium name="US DOE Joint Genome Institute (JGI-PGF)"/>
            <person name="Walter F."/>
            <person name="Albersmeier A."/>
            <person name="Kalinowski J."/>
            <person name="Ruckert C."/>
        </authorList>
    </citation>
    <scope>NUCLEOTIDE SEQUENCE</scope>
    <source>
        <strain evidence="2">JCM 4988</strain>
    </source>
</reference>
<name>A0A918QCE2_9ACTN</name>
<dbReference type="Proteomes" id="UP000630936">
    <property type="component" value="Unassembled WGS sequence"/>
</dbReference>
<dbReference type="EMBL" id="BMWG01000011">
    <property type="protein sequence ID" value="GGZ39194.1"/>
    <property type="molecule type" value="Genomic_DNA"/>
</dbReference>
<evidence type="ECO:0000313" key="2">
    <source>
        <dbReference type="EMBL" id="GGZ39194.1"/>
    </source>
</evidence>
<sequence>MAPRKSRSMTSATRHPTPYGVINLPHVPDRRAMQNLEGQLAKVIGVEAATTFAALPGRPERVRVQLDTGLYSYERIHIDERLMMIEVPSGFTAAVLPDWGNGRTAHDRVMAVGTVPPWPLPQATESAEAVLRMAGFDSGEGKPLTALEHAVEAVEASAKEVITGRVKSRRELAAVGVLRDIDVQATRICLLDGDGHTAGIRHDALRQLGSRQPEEEPLWLTPIPYGRSSGRPPPTTEHLCSNPPTSASSSPQETATPTSPQPSCPSRRPGCGSAATPGRTSPGARGMGRRRRERAGDPG</sequence>
<dbReference type="RefSeq" id="WP_190124188.1">
    <property type="nucleotide sequence ID" value="NZ_BMWG01000011.1"/>
</dbReference>
<evidence type="ECO:0000313" key="3">
    <source>
        <dbReference type="Proteomes" id="UP000630936"/>
    </source>
</evidence>
<feature type="compositionally biased region" description="Polar residues" evidence="1">
    <location>
        <begin position="238"/>
        <end position="258"/>
    </location>
</feature>
<evidence type="ECO:0000256" key="1">
    <source>
        <dbReference type="SAM" id="MobiDB-lite"/>
    </source>
</evidence>
<feature type="region of interest" description="Disordered" evidence="1">
    <location>
        <begin position="1"/>
        <end position="20"/>
    </location>
</feature>
<proteinExistence type="predicted"/>
<gene>
    <name evidence="2" type="ORF">GCM10010387_36620</name>
</gene>
<accession>A0A918QCE2</accession>
<comment type="caution">
    <text evidence="2">The sequence shown here is derived from an EMBL/GenBank/DDBJ whole genome shotgun (WGS) entry which is preliminary data.</text>
</comment>
<feature type="region of interest" description="Disordered" evidence="1">
    <location>
        <begin position="207"/>
        <end position="299"/>
    </location>
</feature>
<dbReference type="AlphaFoldDB" id="A0A918QCE2"/>